<evidence type="ECO:0000313" key="2">
    <source>
        <dbReference type="EMBL" id="OUT23193.1"/>
    </source>
</evidence>
<dbReference type="EMBL" id="NHMM01000002">
    <property type="protein sequence ID" value="OUT23193.1"/>
    <property type="molecule type" value="Genomic_DNA"/>
</dbReference>
<feature type="region of interest" description="Disordered" evidence="1">
    <location>
        <begin position="244"/>
        <end position="289"/>
    </location>
</feature>
<gene>
    <name evidence="2" type="ORF">CAS74_001507</name>
</gene>
<feature type="region of interest" description="Disordered" evidence="1">
    <location>
        <begin position="324"/>
        <end position="357"/>
    </location>
</feature>
<evidence type="ECO:0000256" key="1">
    <source>
        <dbReference type="SAM" id="MobiDB-lite"/>
    </source>
</evidence>
<feature type="compositionally biased region" description="Basic and acidic residues" evidence="1">
    <location>
        <begin position="324"/>
        <end position="345"/>
    </location>
</feature>
<feature type="compositionally biased region" description="Basic and acidic residues" evidence="1">
    <location>
        <begin position="244"/>
        <end position="266"/>
    </location>
</feature>
<dbReference type="AlphaFoldDB" id="A0A1Z8JRH8"/>
<sequence>MRSRSSKAVVSSYTDPLIELLHSADLNKTKELSNTLVSYIDDIDDIELRKWCIDSLTVLRNLEKIETQLDQWEFHTLDFTIELGNQNSKDTSVEDNIMRGNLAKRVLEKSNAVRKLLSGEKNSINTSIKRARNLTTNSPALVVTDAGTILVELTMRIVKLAKLLDQQVTIGYSRARLTIIGSELKKLVTKNPFLIDKEVAKNYEIFVNNLLNQLNSAAAHNDTVGLWESVKIVGDVEKMFESMKRKAMPEKPEKSNHDEQIKEQLKKQNFTSSNNINSSTIGSSHNKDGDLTDSTLVDYDIEKSVSKLSAKEIFHNDDELIRTQIKPLERQSNHSDDDSEEKEKQMGGSGVSSGNGINVPNYSLFRPSILNAFYKPKLKEPIYINKSNVIPSEEADRPDSNGKQTQNKENCGIIASTSSLEDSMFLTNASMAVRLDKMAQENEAQSVLLDKERELRDKEILANHALMKNTRPIVSTSPLLQHLSSSMMSKSIIGNFKTEQSGRENDNANLID</sequence>
<accession>A0A1Z8JRH8</accession>
<comment type="caution">
    <text evidence="2">The sequence shown here is derived from an EMBL/GenBank/DDBJ whole genome shotgun (WGS) entry which is preliminary data.</text>
</comment>
<organism evidence="2 3">
    <name type="scientific">Pichia kudriavzevii</name>
    <name type="common">Yeast</name>
    <name type="synonym">Issatchenkia orientalis</name>
    <dbReference type="NCBI Taxonomy" id="4909"/>
    <lineage>
        <taxon>Eukaryota</taxon>
        <taxon>Fungi</taxon>
        <taxon>Dikarya</taxon>
        <taxon>Ascomycota</taxon>
        <taxon>Saccharomycotina</taxon>
        <taxon>Pichiomycetes</taxon>
        <taxon>Pichiales</taxon>
        <taxon>Pichiaceae</taxon>
        <taxon>Pichia</taxon>
    </lineage>
</organism>
<proteinExistence type="predicted"/>
<protein>
    <submittedName>
        <fullName evidence="2">Uncharacterized protein</fullName>
    </submittedName>
</protein>
<evidence type="ECO:0000313" key="3">
    <source>
        <dbReference type="Proteomes" id="UP000195871"/>
    </source>
</evidence>
<feature type="compositionally biased region" description="Low complexity" evidence="1">
    <location>
        <begin position="269"/>
        <end position="284"/>
    </location>
</feature>
<reference evidence="2 3" key="1">
    <citation type="submission" date="2017-05" db="EMBL/GenBank/DDBJ databases">
        <title>The Genome Sequence of Candida krusei Ckrusei653.</title>
        <authorList>
            <person name="Cuomo C."/>
            <person name="Forche A."/>
            <person name="Young S."/>
            <person name="Abouelleil A."/>
            <person name="Cao P."/>
            <person name="Chapman S."/>
            <person name="Cusick C."/>
            <person name="Shea T."/>
            <person name="Nusbaum C."/>
            <person name="Birren B."/>
        </authorList>
    </citation>
    <scope>NUCLEOTIDE SEQUENCE [LARGE SCALE GENOMIC DNA]</scope>
    <source>
        <strain evidence="2 3">Ckrusei653</strain>
    </source>
</reference>
<dbReference type="VEuPathDB" id="FungiDB:C5L36_0A03020"/>
<name>A0A1Z8JRH8_PICKU</name>
<dbReference type="Proteomes" id="UP000195871">
    <property type="component" value="Unassembled WGS sequence"/>
</dbReference>